<dbReference type="Gene3D" id="3.40.630.30">
    <property type="match status" value="1"/>
</dbReference>
<comment type="caution">
    <text evidence="2">The sequence shown here is derived from an EMBL/GenBank/DDBJ whole genome shotgun (WGS) entry which is preliminary data.</text>
</comment>
<sequence>MLVGDLVQLRPLVEDDLGLLDAWWHDVAHAPLQRGVVVPRSPGSASAQFRSWSTNDGKTADVGFSVVERSTGDLAGHVTLWGASWWDRSAKLAIILGPDHQGRGLGPDALEVLLRYAFDELGLHRVSLEVWAFSDRAIAAYRRAGFIEEGRLREVAFHAGTWHDHVLMAVLEHEWRGRR</sequence>
<organism evidence="2 3">
    <name type="scientific">Quadrisphaera setariae</name>
    <dbReference type="NCBI Taxonomy" id="2593304"/>
    <lineage>
        <taxon>Bacteria</taxon>
        <taxon>Bacillati</taxon>
        <taxon>Actinomycetota</taxon>
        <taxon>Actinomycetes</taxon>
        <taxon>Kineosporiales</taxon>
        <taxon>Kineosporiaceae</taxon>
        <taxon>Quadrisphaera</taxon>
    </lineage>
</organism>
<dbReference type="Proteomes" id="UP000321234">
    <property type="component" value="Unassembled WGS sequence"/>
</dbReference>
<dbReference type="OrthoDB" id="9814648at2"/>
<dbReference type="PANTHER" id="PTHR43415:SF3">
    <property type="entry name" value="GNAT-FAMILY ACETYLTRANSFERASE"/>
    <property type="match status" value="1"/>
</dbReference>
<evidence type="ECO:0000259" key="1">
    <source>
        <dbReference type="PROSITE" id="PS51186"/>
    </source>
</evidence>
<name>A0A5C8ZKK2_9ACTN</name>
<keyword evidence="3" id="KW-1185">Reference proteome</keyword>
<dbReference type="PROSITE" id="PS51186">
    <property type="entry name" value="GNAT"/>
    <property type="match status" value="1"/>
</dbReference>
<feature type="domain" description="N-acetyltransferase" evidence="1">
    <location>
        <begin position="7"/>
        <end position="173"/>
    </location>
</feature>
<dbReference type="PANTHER" id="PTHR43415">
    <property type="entry name" value="SPERMIDINE N(1)-ACETYLTRANSFERASE"/>
    <property type="match status" value="1"/>
</dbReference>
<dbReference type="AlphaFoldDB" id="A0A5C8ZKK2"/>
<gene>
    <name evidence="2" type="ORF">FMM08_04170</name>
</gene>
<keyword evidence="2" id="KW-0808">Transferase</keyword>
<dbReference type="Pfam" id="PF13302">
    <property type="entry name" value="Acetyltransf_3"/>
    <property type="match status" value="1"/>
</dbReference>
<dbReference type="InterPro" id="IPR000182">
    <property type="entry name" value="GNAT_dom"/>
</dbReference>
<protein>
    <submittedName>
        <fullName evidence="2">GNAT family N-acetyltransferase</fullName>
    </submittedName>
</protein>
<accession>A0A5C8ZKK2</accession>
<dbReference type="EMBL" id="VKAC01000002">
    <property type="protein sequence ID" value="TXR57663.1"/>
    <property type="molecule type" value="Genomic_DNA"/>
</dbReference>
<dbReference type="InterPro" id="IPR016181">
    <property type="entry name" value="Acyl_CoA_acyltransferase"/>
</dbReference>
<dbReference type="GO" id="GO:0016747">
    <property type="term" value="F:acyltransferase activity, transferring groups other than amino-acyl groups"/>
    <property type="evidence" value="ECO:0007669"/>
    <property type="project" value="InterPro"/>
</dbReference>
<reference evidence="2 3" key="1">
    <citation type="submission" date="2019-07" db="EMBL/GenBank/DDBJ databases">
        <title>Quadrisphaera sp. strain DD2A genome sequencing and assembly.</title>
        <authorList>
            <person name="Kim I."/>
        </authorList>
    </citation>
    <scope>NUCLEOTIDE SEQUENCE [LARGE SCALE GENOMIC DNA]</scope>
    <source>
        <strain evidence="2 3">DD2A</strain>
    </source>
</reference>
<evidence type="ECO:0000313" key="3">
    <source>
        <dbReference type="Proteomes" id="UP000321234"/>
    </source>
</evidence>
<proteinExistence type="predicted"/>
<dbReference type="SUPFAM" id="SSF55729">
    <property type="entry name" value="Acyl-CoA N-acyltransferases (Nat)"/>
    <property type="match status" value="1"/>
</dbReference>
<evidence type="ECO:0000313" key="2">
    <source>
        <dbReference type="EMBL" id="TXR57663.1"/>
    </source>
</evidence>